<evidence type="ECO:0000256" key="1">
    <source>
        <dbReference type="ARBA" id="ARBA00023125"/>
    </source>
</evidence>
<dbReference type="PANTHER" id="PTHR46797:SF1">
    <property type="entry name" value="METHYLPHOSPHONATE SYNTHASE"/>
    <property type="match status" value="1"/>
</dbReference>
<dbReference type="GO" id="GO:0003677">
    <property type="term" value="F:DNA binding"/>
    <property type="evidence" value="ECO:0007669"/>
    <property type="project" value="UniProtKB-KW"/>
</dbReference>
<reference evidence="3" key="1">
    <citation type="submission" date="2019-03" db="EMBL/GenBank/DDBJ databases">
        <title>Single cell metagenomics reveals metabolic interactions within the superorganism composed of flagellate Streblomastix strix and complex community of Bacteroidetes bacteria on its surface.</title>
        <authorList>
            <person name="Treitli S.C."/>
            <person name="Kolisko M."/>
            <person name="Husnik F."/>
            <person name="Keeling P."/>
            <person name="Hampl V."/>
        </authorList>
    </citation>
    <scope>NUCLEOTIDE SEQUENCE</scope>
    <source>
        <strain evidence="3">STM</strain>
    </source>
</reference>
<dbReference type="InterPro" id="IPR010982">
    <property type="entry name" value="Lambda_DNA-bd_dom_sf"/>
</dbReference>
<gene>
    <name evidence="3" type="ORF">EZS27_009982</name>
</gene>
<dbReference type="EMBL" id="SNRY01000337">
    <property type="protein sequence ID" value="KAA6342252.1"/>
    <property type="molecule type" value="Genomic_DNA"/>
</dbReference>
<dbReference type="SUPFAM" id="SSF47413">
    <property type="entry name" value="lambda repressor-like DNA-binding domains"/>
    <property type="match status" value="1"/>
</dbReference>
<comment type="caution">
    <text evidence="3">The sequence shown here is derived from an EMBL/GenBank/DDBJ whole genome shotgun (WGS) entry which is preliminary data.</text>
</comment>
<evidence type="ECO:0000313" key="3">
    <source>
        <dbReference type="EMBL" id="KAA6342252.1"/>
    </source>
</evidence>
<dbReference type="InterPro" id="IPR050807">
    <property type="entry name" value="TransReg_Diox_bact_type"/>
</dbReference>
<sequence>MNNFDPNKLAKLHSVEDLLDEMYGKEGTETRTVFEEKSMTWYYGEILKDRRKKLKLTQQQLAEKVGKERSYIARIEKGETDMQVSSLIRIAQALGLQFTLNTGKTGLSI</sequence>
<dbReference type="CDD" id="cd00093">
    <property type="entry name" value="HTH_XRE"/>
    <property type="match status" value="1"/>
</dbReference>
<dbReference type="InterPro" id="IPR001387">
    <property type="entry name" value="Cro/C1-type_HTH"/>
</dbReference>
<dbReference type="GO" id="GO:0005829">
    <property type="term" value="C:cytosol"/>
    <property type="evidence" value="ECO:0007669"/>
    <property type="project" value="TreeGrafter"/>
</dbReference>
<dbReference type="AlphaFoldDB" id="A0A5J4S987"/>
<dbReference type="Gene3D" id="1.10.260.40">
    <property type="entry name" value="lambda repressor-like DNA-binding domains"/>
    <property type="match status" value="1"/>
</dbReference>
<dbReference type="Pfam" id="PF01381">
    <property type="entry name" value="HTH_3"/>
    <property type="match status" value="1"/>
</dbReference>
<feature type="domain" description="HTH cro/C1-type" evidence="2">
    <location>
        <begin position="47"/>
        <end position="101"/>
    </location>
</feature>
<dbReference type="SMART" id="SM00530">
    <property type="entry name" value="HTH_XRE"/>
    <property type="match status" value="1"/>
</dbReference>
<keyword evidence="1" id="KW-0238">DNA-binding</keyword>
<dbReference type="GO" id="GO:0003700">
    <property type="term" value="F:DNA-binding transcription factor activity"/>
    <property type="evidence" value="ECO:0007669"/>
    <property type="project" value="TreeGrafter"/>
</dbReference>
<evidence type="ECO:0000259" key="2">
    <source>
        <dbReference type="PROSITE" id="PS50943"/>
    </source>
</evidence>
<protein>
    <recommendedName>
        <fullName evidence="2">HTH cro/C1-type domain-containing protein</fullName>
    </recommendedName>
</protein>
<accession>A0A5J4S987</accession>
<proteinExistence type="predicted"/>
<organism evidence="3">
    <name type="scientific">termite gut metagenome</name>
    <dbReference type="NCBI Taxonomy" id="433724"/>
    <lineage>
        <taxon>unclassified sequences</taxon>
        <taxon>metagenomes</taxon>
        <taxon>organismal metagenomes</taxon>
    </lineage>
</organism>
<dbReference type="PANTHER" id="PTHR46797">
    <property type="entry name" value="HTH-TYPE TRANSCRIPTIONAL REGULATOR"/>
    <property type="match status" value="1"/>
</dbReference>
<name>A0A5J4S987_9ZZZZ</name>
<dbReference type="PROSITE" id="PS50943">
    <property type="entry name" value="HTH_CROC1"/>
    <property type="match status" value="1"/>
</dbReference>